<evidence type="ECO:0000313" key="2">
    <source>
        <dbReference type="Proteomes" id="UP000013782"/>
    </source>
</evidence>
<protein>
    <submittedName>
        <fullName evidence="1">Uncharacterized protein</fullName>
    </submittedName>
</protein>
<keyword evidence="2" id="KW-1185">Reference proteome</keyword>
<sequence>MTKIYANLIGTWCCLNDDENCYIGENRVSPSQWWEESAIIHSPQNRETYDSFYQLDYVHIHYKSVDYRINPIFIQVVIK</sequence>
<comment type="caution">
    <text evidence="1">The sequence shown here is derived from an EMBL/GenBank/DDBJ whole genome shotgun (WGS) entry which is preliminary data.</text>
</comment>
<name>R2T3G6_9ENTE</name>
<dbReference type="Proteomes" id="UP000013782">
    <property type="component" value="Unassembled WGS sequence"/>
</dbReference>
<dbReference type="EMBL" id="AJAQ01000014">
    <property type="protein sequence ID" value="EOH94789.1"/>
    <property type="molecule type" value="Genomic_DNA"/>
</dbReference>
<dbReference type="eggNOG" id="ENOG5030B2R">
    <property type="taxonomic scope" value="Bacteria"/>
</dbReference>
<proteinExistence type="predicted"/>
<dbReference type="AlphaFoldDB" id="R2T3G6"/>
<evidence type="ECO:0000313" key="1">
    <source>
        <dbReference type="EMBL" id="EOH94789.1"/>
    </source>
</evidence>
<accession>R2T3G6</accession>
<dbReference type="HOGENOM" id="CLU_197447_0_0_9"/>
<reference evidence="1 2" key="1">
    <citation type="submission" date="2013-02" db="EMBL/GenBank/DDBJ databases">
        <title>The Genome Sequence of Enterococcus pallens BAA-351.</title>
        <authorList>
            <consortium name="The Broad Institute Genome Sequencing Platform"/>
            <consortium name="The Broad Institute Genome Sequencing Center for Infectious Disease"/>
            <person name="Earl A.M."/>
            <person name="Gilmore M.S."/>
            <person name="Lebreton F."/>
            <person name="Walker B."/>
            <person name="Young S.K."/>
            <person name="Zeng Q."/>
            <person name="Gargeya S."/>
            <person name="Fitzgerald M."/>
            <person name="Haas B."/>
            <person name="Abouelleil A."/>
            <person name="Alvarado L."/>
            <person name="Arachchi H.M."/>
            <person name="Berlin A.M."/>
            <person name="Chapman S.B."/>
            <person name="Dewar J."/>
            <person name="Goldberg J."/>
            <person name="Griggs A."/>
            <person name="Gujja S."/>
            <person name="Hansen M."/>
            <person name="Howarth C."/>
            <person name="Imamovic A."/>
            <person name="Larimer J."/>
            <person name="McCowan C."/>
            <person name="Murphy C."/>
            <person name="Neiman D."/>
            <person name="Pearson M."/>
            <person name="Priest M."/>
            <person name="Roberts A."/>
            <person name="Saif S."/>
            <person name="Shea T."/>
            <person name="Sisk P."/>
            <person name="Sykes S."/>
            <person name="Wortman J."/>
            <person name="Nusbaum C."/>
            <person name="Birren B."/>
        </authorList>
    </citation>
    <scope>NUCLEOTIDE SEQUENCE [LARGE SCALE GENOMIC DNA]</scope>
    <source>
        <strain evidence="1 2">ATCC BAA-351</strain>
    </source>
</reference>
<gene>
    <name evidence="1" type="ORF">UAU_01711</name>
</gene>
<organism evidence="1 2">
    <name type="scientific">Enterococcus pallens ATCC BAA-351</name>
    <dbReference type="NCBI Taxonomy" id="1158607"/>
    <lineage>
        <taxon>Bacteria</taxon>
        <taxon>Bacillati</taxon>
        <taxon>Bacillota</taxon>
        <taxon>Bacilli</taxon>
        <taxon>Lactobacillales</taxon>
        <taxon>Enterococcaceae</taxon>
        <taxon>Enterococcus</taxon>
    </lineage>
</organism>